<evidence type="ECO:0000313" key="4">
    <source>
        <dbReference type="Proteomes" id="UP000028933"/>
    </source>
</evidence>
<dbReference type="PROSITE" id="PS51257">
    <property type="entry name" value="PROKAR_LIPOPROTEIN"/>
    <property type="match status" value="1"/>
</dbReference>
<dbReference type="KEGG" id="eao:BD94_4030"/>
<evidence type="ECO:0000259" key="2">
    <source>
        <dbReference type="Pfam" id="PF15639"/>
    </source>
</evidence>
<dbReference type="EMBL" id="CP007547">
    <property type="protein sequence ID" value="AIL47805.1"/>
    <property type="molecule type" value="Genomic_DNA"/>
</dbReference>
<evidence type="ECO:0000313" key="3">
    <source>
        <dbReference type="EMBL" id="AIL47805.1"/>
    </source>
</evidence>
<sequence length="422" mass="46252">MRKKILFAPLWGIFALSLLSSCRTEDGAVTQKQIEDKRFAVFVPKDGKTVNYASGFAYLMKQYDNLHKTNLSGINNKSIIGTLASTEKTTSLLQNGESYVEFNVRSQIFNGDKGDKWIIFPRVKRNQVVDLVYAILTEKETKVSYVDFNKQEASYKECEILFQEGLDRLRKRTKLNISASIKPVAVDTDKEWPTEIQVEDVSVPGKPLPNPGGGSPGGGCIAHSNCINPGIDSGGGDGSGGGGGGGGDLDIETDVSPNFRMKLSDQRKYLRFTEMVKGLKSYVQNNSNILESLVKISGLTKAQVLDKLTFGKGPSISIVSNLKDKNGNVVYGKFVYKEPNSISINETYVSKLENASTNIDIEASTFLLAVTVLHEFVHYGNNATDSFPAGGKEAGKLFENEVYGVVITEENATDYIISFKNK</sequence>
<reference evidence="3" key="1">
    <citation type="journal article" date="2013" name="Lancet">
        <title>First case of E anophelis outbreak in an intensive-care unit.</title>
        <authorList>
            <person name="Teo J."/>
            <person name="Tan S.Y."/>
            <person name="Tay M."/>
            <person name="Ding Y."/>
            <person name="Kjelleberg S."/>
            <person name="Givskov M."/>
            <person name="Lin R.T."/>
            <person name="Yang L."/>
        </authorList>
    </citation>
    <scope>NUCLEOTIDE SEQUENCE [LARGE SCALE GENOMIC DNA]</scope>
    <source>
        <strain evidence="3">NUHP1</strain>
    </source>
</reference>
<reference evidence="3" key="2">
    <citation type="journal article" date="2015" name="Genome Biol. Evol.">
        <title>Complete Genome Sequence and Transcriptomic Analysis of the Novel Pathogen Elizabethkingia anophelis in Response to Oxidative Stress.</title>
        <authorList>
            <person name="Li Y."/>
            <person name="Liu Y."/>
            <person name="Chew S.C."/>
            <person name="Tay M."/>
            <person name="Salido M.M."/>
            <person name="Teo J."/>
            <person name="Lauro F.M."/>
            <person name="Givskov M."/>
            <person name="Yang L."/>
        </authorList>
    </citation>
    <scope>NUCLEOTIDE SEQUENCE</scope>
    <source>
        <strain evidence="3">NUHP1</strain>
    </source>
</reference>
<dbReference type="STRING" id="1338011.BD94_4030"/>
<keyword evidence="1" id="KW-0732">Signal</keyword>
<dbReference type="eggNOG" id="ENOG503335T">
    <property type="taxonomic scope" value="Bacteria"/>
</dbReference>
<organism evidence="3 4">
    <name type="scientific">Elizabethkingia anophelis NUHP1</name>
    <dbReference type="NCBI Taxonomy" id="1338011"/>
    <lineage>
        <taxon>Bacteria</taxon>
        <taxon>Pseudomonadati</taxon>
        <taxon>Bacteroidota</taxon>
        <taxon>Flavobacteriia</taxon>
        <taxon>Flavobacteriales</taxon>
        <taxon>Weeksellaceae</taxon>
        <taxon>Elizabethkingia</taxon>
    </lineage>
</organism>
<dbReference type="AlphaFoldDB" id="A0A077EQN5"/>
<accession>A0A077EQN5</accession>
<dbReference type="Proteomes" id="UP000028933">
    <property type="component" value="Chromosome"/>
</dbReference>
<feature type="domain" description="Tox-MPTase3" evidence="2">
    <location>
        <begin position="268"/>
        <end position="404"/>
    </location>
</feature>
<name>A0A077EQN5_9FLAO</name>
<dbReference type="InterPro" id="IPR028913">
    <property type="entry name" value="Tox-MPTase3_dom"/>
</dbReference>
<feature type="chain" id="PRO_5001717906" description="Tox-MPTase3 domain-containing protein" evidence="1">
    <location>
        <begin position="21"/>
        <end position="422"/>
    </location>
</feature>
<protein>
    <recommendedName>
        <fullName evidence="2">Tox-MPTase3 domain-containing protein</fullName>
    </recommendedName>
</protein>
<dbReference type="RefSeq" id="WP_024563882.1">
    <property type="nucleotide sequence ID" value="NZ_CP007547.1"/>
</dbReference>
<evidence type="ECO:0000256" key="1">
    <source>
        <dbReference type="SAM" id="SignalP"/>
    </source>
</evidence>
<gene>
    <name evidence="3" type="ORF">BD94_4030</name>
</gene>
<feature type="signal peptide" evidence="1">
    <location>
        <begin position="1"/>
        <end position="20"/>
    </location>
</feature>
<dbReference type="HOGENOM" id="CLU_650100_0_0_10"/>
<dbReference type="Pfam" id="PF15639">
    <property type="entry name" value="Tox-MPTase3"/>
    <property type="match status" value="1"/>
</dbReference>
<proteinExistence type="predicted"/>